<dbReference type="InterPro" id="IPR007016">
    <property type="entry name" value="O-antigen_ligase-rel_domated"/>
</dbReference>
<feature type="domain" description="O-antigen ligase-related" evidence="6">
    <location>
        <begin position="194"/>
        <end position="347"/>
    </location>
</feature>
<dbReference type="RefSeq" id="WP_151534514.1">
    <property type="nucleotide sequence ID" value="NZ_WBOS01000003.1"/>
</dbReference>
<dbReference type="GO" id="GO:0016020">
    <property type="term" value="C:membrane"/>
    <property type="evidence" value="ECO:0007669"/>
    <property type="project" value="UniProtKB-SubCell"/>
</dbReference>
<feature type="transmembrane region" description="Helical" evidence="5">
    <location>
        <begin position="194"/>
        <end position="223"/>
    </location>
</feature>
<dbReference type="AlphaFoldDB" id="A0A6L3VBH5"/>
<evidence type="ECO:0000256" key="1">
    <source>
        <dbReference type="ARBA" id="ARBA00004141"/>
    </source>
</evidence>
<dbReference type="Pfam" id="PF04932">
    <property type="entry name" value="Wzy_C"/>
    <property type="match status" value="1"/>
</dbReference>
<feature type="transmembrane region" description="Helical" evidence="5">
    <location>
        <begin position="296"/>
        <end position="315"/>
    </location>
</feature>
<evidence type="ECO:0000256" key="5">
    <source>
        <dbReference type="SAM" id="Phobius"/>
    </source>
</evidence>
<dbReference type="InterPro" id="IPR051533">
    <property type="entry name" value="WaaL-like"/>
</dbReference>
<feature type="transmembrane region" description="Helical" evidence="5">
    <location>
        <begin position="34"/>
        <end position="54"/>
    </location>
</feature>
<feature type="transmembrane region" description="Helical" evidence="5">
    <location>
        <begin position="12"/>
        <end position="28"/>
    </location>
</feature>
<keyword evidence="3 5" id="KW-1133">Transmembrane helix</keyword>
<gene>
    <name evidence="7" type="ORF">F7731_09320</name>
</gene>
<feature type="transmembrane region" description="Helical" evidence="5">
    <location>
        <begin position="229"/>
        <end position="246"/>
    </location>
</feature>
<keyword evidence="2 5" id="KW-0812">Transmembrane</keyword>
<keyword evidence="8" id="KW-1185">Reference proteome</keyword>
<feature type="transmembrane region" description="Helical" evidence="5">
    <location>
        <begin position="335"/>
        <end position="357"/>
    </location>
</feature>
<organism evidence="7 8">
    <name type="scientific">Cytobacillus depressus</name>
    <dbReference type="NCBI Taxonomy" id="1602942"/>
    <lineage>
        <taxon>Bacteria</taxon>
        <taxon>Bacillati</taxon>
        <taxon>Bacillota</taxon>
        <taxon>Bacilli</taxon>
        <taxon>Bacillales</taxon>
        <taxon>Bacillaceae</taxon>
        <taxon>Cytobacillus</taxon>
    </lineage>
</organism>
<feature type="transmembrane region" description="Helical" evidence="5">
    <location>
        <begin position="66"/>
        <end position="86"/>
    </location>
</feature>
<feature type="transmembrane region" description="Helical" evidence="5">
    <location>
        <begin position="169"/>
        <end position="187"/>
    </location>
</feature>
<feature type="transmembrane region" description="Helical" evidence="5">
    <location>
        <begin position="129"/>
        <end position="149"/>
    </location>
</feature>
<feature type="transmembrane region" description="Helical" evidence="5">
    <location>
        <begin position="369"/>
        <end position="386"/>
    </location>
</feature>
<evidence type="ECO:0000256" key="4">
    <source>
        <dbReference type="ARBA" id="ARBA00023136"/>
    </source>
</evidence>
<keyword evidence="4 5" id="KW-0472">Membrane</keyword>
<evidence type="ECO:0000256" key="3">
    <source>
        <dbReference type="ARBA" id="ARBA00022989"/>
    </source>
</evidence>
<evidence type="ECO:0000256" key="2">
    <source>
        <dbReference type="ARBA" id="ARBA00022692"/>
    </source>
</evidence>
<dbReference type="PANTHER" id="PTHR37422:SF13">
    <property type="entry name" value="LIPOPOLYSACCHARIDE BIOSYNTHESIS PROTEIN PA4999-RELATED"/>
    <property type="match status" value="1"/>
</dbReference>
<comment type="subcellular location">
    <subcellularLocation>
        <location evidence="1">Membrane</location>
        <topology evidence="1">Multi-pass membrane protein</topology>
    </subcellularLocation>
</comment>
<sequence>MILNYTNNKSNQTFSIYILLLILLSSFLNQTYIVFGINSSIADTFLIFGLLYHLASNNIQIPKPHLIYFLLLSTSILVIATFYTGYKFSVNINHYSIIKDYTKIIIVFLYFTLGFNVNKNEYIYIALKYFSYTAVFIGLIGIITNMLNINTGLFYMESRFKGLINDPNYFSVIQVAALPYFFSNSSIKYKIVPILIIIYSILLSGSKTGFVVLLLYLMVFLLLNEKVVWWKKVFIFIFLPLFLYLYSQTILSIMNNIAAIIPVAERLNLFIQDLLSSNVNNALNDGGSSRGGTWEIALKIISMVPLTGIGVGTYTKVAEDISGIGVLAHNTYLQLFSEWGIIFATIFFIYIFCVIFSPLTTRNSNSLKFIVASIILILLLGSFSISINNARMFWFFLGILASIRNTSLRSKQ</sequence>
<evidence type="ECO:0000259" key="6">
    <source>
        <dbReference type="Pfam" id="PF04932"/>
    </source>
</evidence>
<accession>A0A6L3VBH5</accession>
<dbReference type="OrthoDB" id="5143502at2"/>
<evidence type="ECO:0000313" key="7">
    <source>
        <dbReference type="EMBL" id="KAB2336563.1"/>
    </source>
</evidence>
<dbReference type="EMBL" id="WBOS01000003">
    <property type="protein sequence ID" value="KAB2336563.1"/>
    <property type="molecule type" value="Genomic_DNA"/>
</dbReference>
<dbReference type="Proteomes" id="UP000481030">
    <property type="component" value="Unassembled WGS sequence"/>
</dbReference>
<proteinExistence type="predicted"/>
<reference evidence="7 8" key="1">
    <citation type="journal article" date="2016" name="Antonie Van Leeuwenhoek">
        <title>Bacillus depressus sp. nov., isolated from soil of a sunflower field.</title>
        <authorList>
            <person name="Wei X."/>
            <person name="Xin D."/>
            <person name="Xin Y."/>
            <person name="Zhang H."/>
            <person name="Wang T."/>
            <person name="Zhang J."/>
        </authorList>
    </citation>
    <scope>NUCLEOTIDE SEQUENCE [LARGE SCALE GENOMIC DNA]</scope>
    <source>
        <strain evidence="7 8">BZ1</strain>
    </source>
</reference>
<protein>
    <recommendedName>
        <fullName evidence="6">O-antigen ligase-related domain-containing protein</fullName>
    </recommendedName>
</protein>
<feature type="transmembrane region" description="Helical" evidence="5">
    <location>
        <begin position="101"/>
        <end position="117"/>
    </location>
</feature>
<comment type="caution">
    <text evidence="7">The sequence shown here is derived from an EMBL/GenBank/DDBJ whole genome shotgun (WGS) entry which is preliminary data.</text>
</comment>
<name>A0A6L3VBH5_9BACI</name>
<evidence type="ECO:0000313" key="8">
    <source>
        <dbReference type="Proteomes" id="UP000481030"/>
    </source>
</evidence>
<dbReference type="PANTHER" id="PTHR37422">
    <property type="entry name" value="TEICHURONIC ACID BIOSYNTHESIS PROTEIN TUAE"/>
    <property type="match status" value="1"/>
</dbReference>